<evidence type="ECO:0000313" key="2">
    <source>
        <dbReference type="EMBL" id="THJ75288.1"/>
    </source>
</evidence>
<dbReference type="RefSeq" id="WP_136447363.1">
    <property type="nucleotide sequence ID" value="NZ_CADCWT010000176.1"/>
</dbReference>
<dbReference type="Proteomes" id="UP000305282">
    <property type="component" value="Unassembled WGS sequence"/>
</dbReference>
<comment type="caution">
    <text evidence="2">The sequence shown here is derived from an EMBL/GenBank/DDBJ whole genome shotgun (WGS) entry which is preliminary data.</text>
</comment>
<evidence type="ECO:0000313" key="3">
    <source>
        <dbReference type="Proteomes" id="UP000305282"/>
    </source>
</evidence>
<evidence type="ECO:0008006" key="4">
    <source>
        <dbReference type="Google" id="ProtNLM"/>
    </source>
</evidence>
<organism evidence="2 3">
    <name type="scientific">Candidatus Frankia alpina</name>
    <dbReference type="NCBI Taxonomy" id="2699483"/>
    <lineage>
        <taxon>Bacteria</taxon>
        <taxon>Bacillati</taxon>
        <taxon>Actinomycetota</taxon>
        <taxon>Actinomycetes</taxon>
        <taxon>Frankiales</taxon>
        <taxon>Frankiaceae</taxon>
        <taxon>Frankia</taxon>
    </lineage>
</organism>
<accession>A0A4S5ES72</accession>
<protein>
    <recommendedName>
        <fullName evidence="4">Helix-turn-helix domain-containing protein</fullName>
    </recommendedName>
</protein>
<reference evidence="2 3" key="1">
    <citation type="submission" date="2019-04" db="EMBL/GenBank/DDBJ databases">
        <title>Draft genome sequences for three unisolated Alnus-infective Frankia Sp+ strains, AgTrS, AiOr and AvVan, the first sequenced Frankia strains able to sporulate in-planta.</title>
        <authorList>
            <person name="Bethencourt L."/>
            <person name="Vautrin F."/>
            <person name="Taib N."/>
            <person name="Dubost A."/>
            <person name="Castro-Garcia L."/>
            <person name="Imbaud O."/>
            <person name="Abrouk D."/>
            <person name="Fournier P."/>
            <person name="Briolay J."/>
            <person name="Nguyen A."/>
            <person name="Normand P."/>
            <person name="Fernandez M.P."/>
            <person name="Brochier-Armanet C."/>
            <person name="Herrera-Belaroussi A."/>
        </authorList>
    </citation>
    <scope>NUCLEOTIDE SEQUENCE [LARGE SCALE GENOMIC DNA]</scope>
    <source>
        <strain evidence="2 3">AvVan</strain>
    </source>
</reference>
<keyword evidence="3" id="KW-1185">Reference proteome</keyword>
<dbReference type="AlphaFoldDB" id="A0A4S5ES72"/>
<dbReference type="OrthoDB" id="9890783at2"/>
<evidence type="ECO:0000256" key="1">
    <source>
        <dbReference type="SAM" id="MobiDB-lite"/>
    </source>
</evidence>
<dbReference type="EMBL" id="SSXH01000097">
    <property type="protein sequence ID" value="THJ75288.1"/>
    <property type="molecule type" value="Genomic_DNA"/>
</dbReference>
<name>A0A4S5ES72_9ACTN</name>
<gene>
    <name evidence="2" type="ORF">E7Y31_06380</name>
</gene>
<feature type="compositionally biased region" description="Polar residues" evidence="1">
    <location>
        <begin position="71"/>
        <end position="80"/>
    </location>
</feature>
<feature type="region of interest" description="Disordered" evidence="1">
    <location>
        <begin position="21"/>
        <end position="80"/>
    </location>
</feature>
<proteinExistence type="predicted"/>
<sequence>MNSDPLMTVLEVADHLRITPSSWRANVASGEAPAADDPDTDTDRPANRRRPRWRRSTVDEWNRTRRRGRPSQDTPAANPA</sequence>